<proteinExistence type="predicted"/>
<dbReference type="GO" id="GO:2000694">
    <property type="term" value="P:regulation of phragmoplast microtubule organization"/>
    <property type="evidence" value="ECO:0007669"/>
    <property type="project" value="TreeGrafter"/>
</dbReference>
<dbReference type="GO" id="GO:0060236">
    <property type="term" value="P:regulation of mitotic spindle organization"/>
    <property type="evidence" value="ECO:0007669"/>
    <property type="project" value="TreeGrafter"/>
</dbReference>
<dbReference type="GO" id="GO:0010968">
    <property type="term" value="P:regulation of microtubule nucleation"/>
    <property type="evidence" value="ECO:0007669"/>
    <property type="project" value="InterPro"/>
</dbReference>
<evidence type="ECO:0000313" key="3">
    <source>
        <dbReference type="Proteomes" id="UP001164929"/>
    </source>
</evidence>
<feature type="compositionally biased region" description="Polar residues" evidence="1">
    <location>
        <begin position="16"/>
        <end position="26"/>
    </location>
</feature>
<organism evidence="2 3">
    <name type="scientific">Populus alba x Populus x berolinensis</name>
    <dbReference type="NCBI Taxonomy" id="444605"/>
    <lineage>
        <taxon>Eukaryota</taxon>
        <taxon>Viridiplantae</taxon>
        <taxon>Streptophyta</taxon>
        <taxon>Embryophyta</taxon>
        <taxon>Tracheophyta</taxon>
        <taxon>Spermatophyta</taxon>
        <taxon>Magnoliopsida</taxon>
        <taxon>eudicotyledons</taxon>
        <taxon>Gunneridae</taxon>
        <taxon>Pentapetalae</taxon>
        <taxon>rosids</taxon>
        <taxon>fabids</taxon>
        <taxon>Malpighiales</taxon>
        <taxon>Salicaceae</taxon>
        <taxon>Saliceae</taxon>
        <taxon>Populus</taxon>
    </lineage>
</organism>
<dbReference type="EMBL" id="JAQIZT010000010">
    <property type="protein sequence ID" value="KAJ6983035.1"/>
    <property type="molecule type" value="Genomic_DNA"/>
</dbReference>
<feature type="compositionally biased region" description="Low complexity" evidence="1">
    <location>
        <begin position="1"/>
        <end position="15"/>
    </location>
</feature>
<dbReference type="GO" id="GO:0140496">
    <property type="term" value="F:gamma-tubulin complex binding"/>
    <property type="evidence" value="ECO:0007669"/>
    <property type="project" value="InterPro"/>
</dbReference>
<gene>
    <name evidence="2" type="ORF">NC653_025991</name>
</gene>
<dbReference type="GO" id="GO:0005828">
    <property type="term" value="C:kinetochore microtubule"/>
    <property type="evidence" value="ECO:0007669"/>
    <property type="project" value="TreeGrafter"/>
</dbReference>
<keyword evidence="3" id="KW-1185">Reference proteome</keyword>
<sequence>MTSGSSTLGSMFSSLQDLPSSTNQTGTSSLTNSSCSFSNLHTRDVSLNQETSMGFPEHISSSSMSLSLGTKHITELASLEASGPASLNQPRRFSTFAERINTTASFSDGASLSVISPKTKKTGVETREELLNSILSRSDALAVTEPGILPAMNGGAPQPHKILQPDTQQGSSFTLQLFQRTLEETLDSFQKSIHEDMRSLHIEILRQFHMQEVWFWDLNVRFHPSHFILAYFIRNFPQQLWWRCKRRGNY</sequence>
<evidence type="ECO:0000313" key="2">
    <source>
        <dbReference type="EMBL" id="KAJ6983035.1"/>
    </source>
</evidence>
<protein>
    <submittedName>
        <fullName evidence="2">Uncharacterized protein</fullName>
    </submittedName>
</protein>
<dbReference type="InterPro" id="IPR044621">
    <property type="entry name" value="NEDD1"/>
</dbReference>
<name>A0AAD6MCQ7_9ROSI</name>
<comment type="caution">
    <text evidence="2">The sequence shown here is derived from an EMBL/GenBank/DDBJ whole genome shotgun (WGS) entry which is preliminary data.</text>
</comment>
<dbReference type="GO" id="GO:0032467">
    <property type="term" value="P:positive regulation of cytokinesis"/>
    <property type="evidence" value="ECO:0007669"/>
    <property type="project" value="TreeGrafter"/>
</dbReference>
<feature type="region of interest" description="Disordered" evidence="1">
    <location>
        <begin position="1"/>
        <end position="33"/>
    </location>
</feature>
<reference evidence="2" key="1">
    <citation type="journal article" date="2023" name="Mol. Ecol. Resour.">
        <title>Chromosome-level genome assembly of a triploid poplar Populus alba 'Berolinensis'.</title>
        <authorList>
            <person name="Chen S."/>
            <person name="Yu Y."/>
            <person name="Wang X."/>
            <person name="Wang S."/>
            <person name="Zhang T."/>
            <person name="Zhou Y."/>
            <person name="He R."/>
            <person name="Meng N."/>
            <person name="Wang Y."/>
            <person name="Liu W."/>
            <person name="Liu Z."/>
            <person name="Liu J."/>
            <person name="Guo Q."/>
            <person name="Huang H."/>
            <person name="Sederoff R.R."/>
            <person name="Wang G."/>
            <person name="Qu G."/>
            <person name="Chen S."/>
        </authorList>
    </citation>
    <scope>NUCLEOTIDE SEQUENCE</scope>
    <source>
        <strain evidence="2">SC-2020</strain>
    </source>
</reference>
<dbReference type="GO" id="GO:0000919">
    <property type="term" value="P:cell plate assembly"/>
    <property type="evidence" value="ECO:0007669"/>
    <property type="project" value="TreeGrafter"/>
</dbReference>
<dbReference type="PANTHER" id="PTHR45096">
    <property type="entry name" value="PROTEIN NEDD1"/>
    <property type="match status" value="1"/>
</dbReference>
<dbReference type="Proteomes" id="UP001164929">
    <property type="component" value="Chromosome 10"/>
</dbReference>
<evidence type="ECO:0000256" key="1">
    <source>
        <dbReference type="SAM" id="MobiDB-lite"/>
    </source>
</evidence>
<accession>A0AAD6MCQ7</accession>
<dbReference type="AlphaFoldDB" id="A0AAD6MCQ7"/>
<dbReference type="PANTHER" id="PTHR45096:SF1">
    <property type="entry name" value="PROTEIN NEDD1"/>
    <property type="match status" value="1"/>
</dbReference>